<dbReference type="SMART" id="SM00064">
    <property type="entry name" value="FYVE"/>
    <property type="match status" value="1"/>
</dbReference>
<comment type="caution">
    <text evidence="7">The sequence shown here is derived from an EMBL/GenBank/DDBJ whole genome shotgun (WGS) entry which is preliminary data.</text>
</comment>
<dbReference type="InterPro" id="IPR017455">
    <property type="entry name" value="Znf_FYVE-rel"/>
</dbReference>
<dbReference type="InterPro" id="IPR013083">
    <property type="entry name" value="Znf_RING/FYVE/PHD"/>
</dbReference>
<dbReference type="GO" id="GO:0008270">
    <property type="term" value="F:zinc ion binding"/>
    <property type="evidence" value="ECO:0007669"/>
    <property type="project" value="UniProtKB-KW"/>
</dbReference>
<proteinExistence type="predicted"/>
<evidence type="ECO:0000256" key="1">
    <source>
        <dbReference type="ARBA" id="ARBA00022723"/>
    </source>
</evidence>
<dbReference type="Gene3D" id="3.30.40.10">
    <property type="entry name" value="Zinc/RING finger domain, C3HC4 (zinc finger)"/>
    <property type="match status" value="1"/>
</dbReference>
<feature type="compositionally biased region" description="Polar residues" evidence="5">
    <location>
        <begin position="53"/>
        <end position="75"/>
    </location>
</feature>
<evidence type="ECO:0000313" key="7">
    <source>
        <dbReference type="EMBL" id="KAK3939902.1"/>
    </source>
</evidence>
<dbReference type="InterPro" id="IPR000306">
    <property type="entry name" value="Znf_FYVE"/>
</dbReference>
<evidence type="ECO:0000313" key="8">
    <source>
        <dbReference type="Proteomes" id="UP001303473"/>
    </source>
</evidence>
<evidence type="ECO:0000256" key="3">
    <source>
        <dbReference type="ARBA" id="ARBA00022833"/>
    </source>
</evidence>
<dbReference type="Pfam" id="PF01363">
    <property type="entry name" value="FYVE"/>
    <property type="match status" value="1"/>
</dbReference>
<keyword evidence="3" id="KW-0862">Zinc</keyword>
<dbReference type="CDD" id="cd15760">
    <property type="entry name" value="FYVE_scVPS27p_like"/>
    <property type="match status" value="1"/>
</dbReference>
<dbReference type="PANTHER" id="PTHR23164:SF30">
    <property type="entry name" value="EARLY ENDOSOME ANTIGEN 1"/>
    <property type="match status" value="1"/>
</dbReference>
<evidence type="ECO:0000259" key="6">
    <source>
        <dbReference type="PROSITE" id="PS50178"/>
    </source>
</evidence>
<reference evidence="8" key="1">
    <citation type="journal article" date="2023" name="Mol. Phylogenet. Evol.">
        <title>Genome-scale phylogeny and comparative genomics of the fungal order Sordariales.</title>
        <authorList>
            <person name="Hensen N."/>
            <person name="Bonometti L."/>
            <person name="Westerberg I."/>
            <person name="Brannstrom I.O."/>
            <person name="Guillou S."/>
            <person name="Cros-Aarteil S."/>
            <person name="Calhoun S."/>
            <person name="Haridas S."/>
            <person name="Kuo A."/>
            <person name="Mondo S."/>
            <person name="Pangilinan J."/>
            <person name="Riley R."/>
            <person name="LaButti K."/>
            <person name="Andreopoulos B."/>
            <person name="Lipzen A."/>
            <person name="Chen C."/>
            <person name="Yan M."/>
            <person name="Daum C."/>
            <person name="Ng V."/>
            <person name="Clum A."/>
            <person name="Steindorff A."/>
            <person name="Ohm R.A."/>
            <person name="Martin F."/>
            <person name="Silar P."/>
            <person name="Natvig D.O."/>
            <person name="Lalanne C."/>
            <person name="Gautier V."/>
            <person name="Ament-Velasquez S.L."/>
            <person name="Kruys A."/>
            <person name="Hutchinson M.I."/>
            <person name="Powell A.J."/>
            <person name="Barry K."/>
            <person name="Miller A.N."/>
            <person name="Grigoriev I.V."/>
            <person name="Debuchy R."/>
            <person name="Gladieux P."/>
            <person name="Hiltunen Thoren M."/>
            <person name="Johannesson H."/>
        </authorList>
    </citation>
    <scope>NUCLEOTIDE SEQUENCE [LARGE SCALE GENOMIC DNA]</scope>
    <source>
        <strain evidence="8">CBS 340.73</strain>
    </source>
</reference>
<dbReference type="PANTHER" id="PTHR23164">
    <property type="entry name" value="EARLY ENDOSOME ANTIGEN 1"/>
    <property type="match status" value="1"/>
</dbReference>
<dbReference type="SUPFAM" id="SSF57903">
    <property type="entry name" value="FYVE/PHD zinc finger"/>
    <property type="match status" value="1"/>
</dbReference>
<accession>A0AAN6S3M5</accession>
<gene>
    <name evidence="7" type="ORF">QBC46DRAFT_137942</name>
</gene>
<organism evidence="7 8">
    <name type="scientific">Diplogelasinospora grovesii</name>
    <dbReference type="NCBI Taxonomy" id="303347"/>
    <lineage>
        <taxon>Eukaryota</taxon>
        <taxon>Fungi</taxon>
        <taxon>Dikarya</taxon>
        <taxon>Ascomycota</taxon>
        <taxon>Pezizomycotina</taxon>
        <taxon>Sordariomycetes</taxon>
        <taxon>Sordariomycetidae</taxon>
        <taxon>Sordariales</taxon>
        <taxon>Diplogelasinosporaceae</taxon>
        <taxon>Diplogelasinospora</taxon>
    </lineage>
</organism>
<evidence type="ECO:0000256" key="2">
    <source>
        <dbReference type="ARBA" id="ARBA00022771"/>
    </source>
</evidence>
<keyword evidence="2 4" id="KW-0863">Zinc-finger</keyword>
<dbReference type="PROSITE" id="PS50178">
    <property type="entry name" value="ZF_FYVE"/>
    <property type="match status" value="1"/>
</dbReference>
<dbReference type="EMBL" id="MU853803">
    <property type="protein sequence ID" value="KAK3939902.1"/>
    <property type="molecule type" value="Genomic_DNA"/>
</dbReference>
<feature type="region of interest" description="Disordered" evidence="5">
    <location>
        <begin position="28"/>
        <end position="75"/>
    </location>
</feature>
<feature type="compositionally biased region" description="Low complexity" evidence="5">
    <location>
        <begin position="248"/>
        <end position="257"/>
    </location>
</feature>
<feature type="domain" description="FYVE-type" evidence="6">
    <location>
        <begin position="185"/>
        <end position="240"/>
    </location>
</feature>
<feature type="compositionally biased region" description="Basic and acidic residues" evidence="5">
    <location>
        <begin position="111"/>
        <end position="120"/>
    </location>
</feature>
<dbReference type="AlphaFoldDB" id="A0AAN6S3M5"/>
<name>A0AAN6S3M5_9PEZI</name>
<keyword evidence="1" id="KW-0479">Metal-binding</keyword>
<sequence length="308" mass="34213">MSTDYGIPRLSDQPEIRAQQLKELHARLPYPTTFPPDNSDATPLPTPRRRQPYTPNYITPQISPLSTSGNVSPTSPKNYVTRHAPPMYMPAVLRPTEFPSKAPLPKPKVNPQRDAEERSLRPNSSYLSLAGLGGFGRLSRRSTGDSGKCVDGNWNLDMFPKPTGLPTRKHWKPDQEAAVCDDATCIRHFSYFTRRHHCRRCGNIFCDSHSVYVIPLDQDANYNPRGIPSRSCAHCYSQFKVWRSRTNSQSSSLSSSQDGGRIGNGEVPTTPISASPTAVNGKPPVGGIPQHMPDAAMSVPRDWNWSTF</sequence>
<dbReference type="Proteomes" id="UP001303473">
    <property type="component" value="Unassembled WGS sequence"/>
</dbReference>
<evidence type="ECO:0000256" key="5">
    <source>
        <dbReference type="SAM" id="MobiDB-lite"/>
    </source>
</evidence>
<feature type="region of interest" description="Disordered" evidence="5">
    <location>
        <begin position="247"/>
        <end position="286"/>
    </location>
</feature>
<dbReference type="InterPro" id="IPR011011">
    <property type="entry name" value="Znf_FYVE_PHD"/>
</dbReference>
<protein>
    <submittedName>
        <fullName evidence="7">Vacuolar segregation protein pep7</fullName>
    </submittedName>
</protein>
<feature type="region of interest" description="Disordered" evidence="5">
    <location>
        <begin position="97"/>
        <end position="120"/>
    </location>
</feature>
<keyword evidence="8" id="KW-1185">Reference proteome</keyword>
<evidence type="ECO:0000256" key="4">
    <source>
        <dbReference type="PROSITE-ProRule" id="PRU00091"/>
    </source>
</evidence>